<evidence type="ECO:0000313" key="2">
    <source>
        <dbReference type="EMBL" id="RAK69890.1"/>
    </source>
</evidence>
<feature type="signal peptide" evidence="1">
    <location>
        <begin position="1"/>
        <end position="20"/>
    </location>
</feature>
<gene>
    <name evidence="2" type="ORF">DLM85_03270</name>
</gene>
<dbReference type="Gene3D" id="3.30.1150.10">
    <property type="match status" value="1"/>
</dbReference>
<keyword evidence="1" id="KW-0732">Signal</keyword>
<dbReference type="EMBL" id="QHKM01000001">
    <property type="protein sequence ID" value="RAK69890.1"/>
    <property type="molecule type" value="Genomic_DNA"/>
</dbReference>
<organism evidence="2 3">
    <name type="scientific">Hymenobacter edaphi</name>
    <dbReference type="NCBI Taxonomy" id="2211146"/>
    <lineage>
        <taxon>Bacteria</taxon>
        <taxon>Pseudomonadati</taxon>
        <taxon>Bacteroidota</taxon>
        <taxon>Cytophagia</taxon>
        <taxon>Cytophagales</taxon>
        <taxon>Hymenobacteraceae</taxon>
        <taxon>Hymenobacter</taxon>
    </lineage>
</organism>
<evidence type="ECO:0008006" key="4">
    <source>
        <dbReference type="Google" id="ProtNLM"/>
    </source>
</evidence>
<proteinExistence type="predicted"/>
<reference evidence="3" key="1">
    <citation type="submission" date="2018-05" db="EMBL/GenBank/DDBJ databases">
        <authorList>
            <person name="Nie L."/>
        </authorList>
    </citation>
    <scope>NUCLEOTIDE SEQUENCE [LARGE SCALE GENOMIC DNA]</scope>
    <source>
        <strain evidence="3">NL</strain>
    </source>
</reference>
<evidence type="ECO:0000256" key="1">
    <source>
        <dbReference type="SAM" id="SignalP"/>
    </source>
</evidence>
<sequence length="169" mass="18479">MQLSTILLVSLLVPSLPLLAQTRSGSVHTAPGKPLLLQRGQPAAYSPAKPPVVLPRYWALSDSAQRVAAYRRLHAHLQKQLRYPVQVLRDSEGWAIPSDLFRFRFVVNPDGSTQPPTLTARALTLAESAYKPSMVQALAAEATRVLGALHFAPAAKADTLTLPIVFPRW</sequence>
<name>A0A328BRJ6_9BACT</name>
<dbReference type="AlphaFoldDB" id="A0A328BRJ6"/>
<comment type="caution">
    <text evidence="2">The sequence shown here is derived from an EMBL/GenBank/DDBJ whole genome shotgun (WGS) entry which is preliminary data.</text>
</comment>
<dbReference type="Proteomes" id="UP000248553">
    <property type="component" value="Unassembled WGS sequence"/>
</dbReference>
<dbReference type="RefSeq" id="WP_111476626.1">
    <property type="nucleotide sequence ID" value="NZ_QHKM01000001.1"/>
</dbReference>
<keyword evidence="3" id="KW-1185">Reference proteome</keyword>
<feature type="chain" id="PRO_5016400138" description="TonB C-terminal domain-containing protein" evidence="1">
    <location>
        <begin position="21"/>
        <end position="169"/>
    </location>
</feature>
<dbReference type="OrthoDB" id="887056at2"/>
<evidence type="ECO:0000313" key="3">
    <source>
        <dbReference type="Proteomes" id="UP000248553"/>
    </source>
</evidence>
<accession>A0A328BRJ6</accession>
<protein>
    <recommendedName>
        <fullName evidence="4">TonB C-terminal domain-containing protein</fullName>
    </recommendedName>
</protein>